<dbReference type="InterPro" id="IPR050177">
    <property type="entry name" value="Lipid_A_modif_metabolic_enz"/>
</dbReference>
<proteinExistence type="predicted"/>
<feature type="domain" description="NAD-dependent epimerase/dehydratase" evidence="1">
    <location>
        <begin position="3"/>
        <end position="197"/>
    </location>
</feature>
<dbReference type="PANTHER" id="PTHR43245">
    <property type="entry name" value="BIFUNCTIONAL POLYMYXIN RESISTANCE PROTEIN ARNA"/>
    <property type="match status" value="1"/>
</dbReference>
<evidence type="ECO:0000259" key="1">
    <source>
        <dbReference type="Pfam" id="PF01370"/>
    </source>
</evidence>
<comment type="caution">
    <text evidence="2">The sequence shown here is derived from an EMBL/GenBank/DDBJ whole genome shotgun (WGS) entry which is preliminary data.</text>
</comment>
<sequence length="270" mass="30330">MNVCIVGSSGLVGSQLRGLLSSKHKIIELNHHKCNIESFDVESLAKMLGNIDCIINCAAIFEQNDTAKLLSINSLGALNIAKLAVLLQAKLIHISSTSCEQHSDNEYFNSYGISKLAGELLIKDYLAKQNIEFSIVRCSQIYDLNWKASKNQPFFYNLISSASHNSKVIFYGNGDVKRNYVSLETVVNSIKYIAENKVDDFGYIIGETLRVSELIKKMSQALDKPIEIEWDKGKPSLKTIHIPYLCQNFSEHFQTNLISDIKEMVTNEKN</sequence>
<dbReference type="SUPFAM" id="SSF51735">
    <property type="entry name" value="NAD(P)-binding Rossmann-fold domains"/>
    <property type="match status" value="1"/>
</dbReference>
<dbReference type="CDD" id="cd08946">
    <property type="entry name" value="SDR_e"/>
    <property type="match status" value="1"/>
</dbReference>
<organism evidence="2 3">
    <name type="scientific">Aliivibrio sifiae</name>
    <dbReference type="NCBI Taxonomy" id="566293"/>
    <lineage>
        <taxon>Bacteria</taxon>
        <taxon>Pseudomonadati</taxon>
        <taxon>Pseudomonadota</taxon>
        <taxon>Gammaproteobacteria</taxon>
        <taxon>Vibrionales</taxon>
        <taxon>Vibrionaceae</taxon>
        <taxon>Aliivibrio</taxon>
    </lineage>
</organism>
<dbReference type="EMBL" id="MSCO01000003">
    <property type="protein sequence ID" value="PQJ83339.1"/>
    <property type="molecule type" value="Genomic_DNA"/>
</dbReference>
<dbReference type="InterPro" id="IPR036291">
    <property type="entry name" value="NAD(P)-bd_dom_sf"/>
</dbReference>
<dbReference type="Pfam" id="PF01370">
    <property type="entry name" value="Epimerase"/>
    <property type="match status" value="1"/>
</dbReference>
<dbReference type="Gene3D" id="3.40.50.720">
    <property type="entry name" value="NAD(P)-binding Rossmann-like Domain"/>
    <property type="match status" value="1"/>
</dbReference>
<name>A0A2S7X0I1_9GAMM</name>
<dbReference type="Proteomes" id="UP000239263">
    <property type="component" value="Unassembled WGS sequence"/>
</dbReference>
<dbReference type="OrthoDB" id="9787292at2"/>
<evidence type="ECO:0000313" key="3">
    <source>
        <dbReference type="Proteomes" id="UP000239263"/>
    </source>
</evidence>
<gene>
    <name evidence="2" type="ORF">BTO22_18295</name>
</gene>
<dbReference type="RefSeq" id="WP_105056759.1">
    <property type="nucleotide sequence ID" value="NZ_CAWNRT010000003.1"/>
</dbReference>
<dbReference type="InterPro" id="IPR001509">
    <property type="entry name" value="Epimerase_deHydtase"/>
</dbReference>
<dbReference type="AlphaFoldDB" id="A0A2S7X0I1"/>
<protein>
    <recommendedName>
        <fullName evidence="1">NAD-dependent epimerase/dehydratase domain-containing protein</fullName>
    </recommendedName>
</protein>
<reference evidence="2 3" key="1">
    <citation type="submission" date="2016-12" db="EMBL/GenBank/DDBJ databases">
        <title>Diversity of luminous bacteria.</title>
        <authorList>
            <person name="Yoshizawa S."/>
            <person name="Kogure K."/>
        </authorList>
    </citation>
    <scope>NUCLEOTIDE SEQUENCE [LARGE SCALE GENOMIC DNA]</scope>
    <source>
        <strain evidence="2 3">ATCC 33715</strain>
    </source>
</reference>
<accession>A0A2S7X0I1</accession>
<evidence type="ECO:0000313" key="2">
    <source>
        <dbReference type="EMBL" id="PQJ83339.1"/>
    </source>
</evidence>